<evidence type="ECO:0000313" key="2">
    <source>
        <dbReference type="Proteomes" id="UP001054821"/>
    </source>
</evidence>
<gene>
    <name evidence="1" type="ORF">L3X38_004574</name>
</gene>
<proteinExistence type="predicted"/>
<evidence type="ECO:0000313" key="1">
    <source>
        <dbReference type="EMBL" id="KAI5351683.1"/>
    </source>
</evidence>
<organism evidence="1 2">
    <name type="scientific">Prunus dulcis</name>
    <name type="common">Almond</name>
    <name type="synonym">Amygdalus dulcis</name>
    <dbReference type="NCBI Taxonomy" id="3755"/>
    <lineage>
        <taxon>Eukaryota</taxon>
        <taxon>Viridiplantae</taxon>
        <taxon>Streptophyta</taxon>
        <taxon>Embryophyta</taxon>
        <taxon>Tracheophyta</taxon>
        <taxon>Spermatophyta</taxon>
        <taxon>Magnoliopsida</taxon>
        <taxon>eudicotyledons</taxon>
        <taxon>Gunneridae</taxon>
        <taxon>Pentapetalae</taxon>
        <taxon>rosids</taxon>
        <taxon>fabids</taxon>
        <taxon>Rosales</taxon>
        <taxon>Rosaceae</taxon>
        <taxon>Amygdaloideae</taxon>
        <taxon>Amygdaleae</taxon>
        <taxon>Prunus</taxon>
    </lineage>
</organism>
<keyword evidence="2" id="KW-1185">Reference proteome</keyword>
<protein>
    <submittedName>
        <fullName evidence="1">Uncharacterized protein</fullName>
    </submittedName>
</protein>
<name>A0AAD4ZP53_PRUDU</name>
<dbReference type="EMBL" id="JAJFAZ020000001">
    <property type="protein sequence ID" value="KAI5351683.1"/>
    <property type="molecule type" value="Genomic_DNA"/>
</dbReference>
<dbReference type="Proteomes" id="UP001054821">
    <property type="component" value="Chromosome 1"/>
</dbReference>
<reference evidence="1 2" key="1">
    <citation type="journal article" date="2022" name="G3 (Bethesda)">
        <title>Whole-genome sequence and methylome profiling of the almond [Prunus dulcis (Mill.) D.A. Webb] cultivar 'Nonpareil'.</title>
        <authorList>
            <person name="D'Amico-Willman K.M."/>
            <person name="Ouma W.Z."/>
            <person name="Meulia T."/>
            <person name="Sideli G.M."/>
            <person name="Gradziel T.M."/>
            <person name="Fresnedo-Ramirez J."/>
        </authorList>
    </citation>
    <scope>NUCLEOTIDE SEQUENCE [LARGE SCALE GENOMIC DNA]</scope>
    <source>
        <strain evidence="1">Clone GOH B32 T37-40</strain>
    </source>
</reference>
<comment type="caution">
    <text evidence="1">The sequence shown here is derived from an EMBL/GenBank/DDBJ whole genome shotgun (WGS) entry which is preliminary data.</text>
</comment>
<dbReference type="AlphaFoldDB" id="A0AAD4ZP53"/>
<sequence length="107" mass="11677">MIEIVAFASLSPHGRAARSEANHHDEAAVHDAATTRGHLGAASNYNPILEQLHMFPPLPLRLMIAPYTSNETLARVQLGSTQFSHLDPSNQVDQLTQIVDDQNNLIG</sequence>
<accession>A0AAD4ZP53</accession>